<evidence type="ECO:0000256" key="9">
    <source>
        <dbReference type="ARBA" id="ARBA00023002"/>
    </source>
</evidence>
<evidence type="ECO:0000256" key="6">
    <source>
        <dbReference type="ARBA" id="ARBA00022692"/>
    </source>
</evidence>
<dbReference type="InterPro" id="IPR003752">
    <property type="entry name" value="DiS_bond_form_DsbB/BdbC"/>
</dbReference>
<dbReference type="InterPro" id="IPR050183">
    <property type="entry name" value="DsbB"/>
</dbReference>
<keyword evidence="3 14" id="KW-0813">Transport</keyword>
<evidence type="ECO:0000256" key="5">
    <source>
        <dbReference type="ARBA" id="ARBA00022519"/>
    </source>
</evidence>
<keyword evidence="11 14" id="KW-1015">Disulfide bond</keyword>
<feature type="topological domain" description="Cytoplasmic" evidence="14">
    <location>
        <begin position="183"/>
        <end position="190"/>
    </location>
</feature>
<dbReference type="PANTHER" id="PTHR36570">
    <property type="entry name" value="DISULFIDE BOND FORMATION PROTEIN B"/>
    <property type="match status" value="1"/>
</dbReference>
<keyword evidence="17" id="KW-1185">Reference proteome</keyword>
<evidence type="ECO:0000256" key="7">
    <source>
        <dbReference type="ARBA" id="ARBA00022982"/>
    </source>
</evidence>
<keyword evidence="9 14" id="KW-0560">Oxidoreductase</keyword>
<keyword evidence="4 14" id="KW-1003">Cell membrane</keyword>
<dbReference type="InterPro" id="IPR022920">
    <property type="entry name" value="Disulphide_bond_form_DsbB"/>
</dbReference>
<organism evidence="16 17">
    <name type="scientific">Aliidiomarina iranensis</name>
    <dbReference type="NCBI Taxonomy" id="1434071"/>
    <lineage>
        <taxon>Bacteria</taxon>
        <taxon>Pseudomonadati</taxon>
        <taxon>Pseudomonadota</taxon>
        <taxon>Gammaproteobacteria</taxon>
        <taxon>Alteromonadales</taxon>
        <taxon>Idiomarinaceae</taxon>
        <taxon>Aliidiomarina</taxon>
    </lineage>
</organism>
<dbReference type="GO" id="GO:0015035">
    <property type="term" value="F:protein-disulfide reductase activity"/>
    <property type="evidence" value="ECO:0007669"/>
    <property type="project" value="UniProtKB-UniRule"/>
</dbReference>
<comment type="function">
    <text evidence="14">Required for disulfide bond formation in some periplasmic proteins. Acts by oxidizing the DsbA protein.</text>
</comment>
<keyword evidence="7 14" id="KW-0249">Electron transport</keyword>
<comment type="caution">
    <text evidence="14">Lacks conserved residue(s) required for the propagation of feature annotation.</text>
</comment>
<keyword evidence="10 14" id="KW-0472">Membrane</keyword>
<reference evidence="17" key="1">
    <citation type="journal article" date="2018" name="Front. Microbiol.">
        <title>Genome-Based Analysis Reveals the Taxonomy and Diversity of the Family Idiomarinaceae.</title>
        <authorList>
            <person name="Liu Y."/>
            <person name="Lai Q."/>
            <person name="Shao Z."/>
        </authorList>
    </citation>
    <scope>NUCLEOTIDE SEQUENCE [LARGE SCALE GENOMIC DNA]</scope>
    <source>
        <strain evidence="17">GBPy7</strain>
    </source>
</reference>
<dbReference type="SUPFAM" id="SSF158442">
    <property type="entry name" value="DsbB-like"/>
    <property type="match status" value="1"/>
</dbReference>
<evidence type="ECO:0000256" key="2">
    <source>
        <dbReference type="ARBA" id="ARBA00008823"/>
    </source>
</evidence>
<feature type="topological domain" description="Periplasmic" evidence="14">
    <location>
        <begin position="49"/>
        <end position="66"/>
    </location>
</feature>
<dbReference type="Gene3D" id="1.20.1550.10">
    <property type="entry name" value="DsbB-like"/>
    <property type="match status" value="1"/>
</dbReference>
<dbReference type="Proteomes" id="UP000288395">
    <property type="component" value="Unassembled WGS sequence"/>
</dbReference>
<evidence type="ECO:0000313" key="16">
    <source>
        <dbReference type="EMBL" id="RUO19314.1"/>
    </source>
</evidence>
<keyword evidence="5" id="KW-0997">Cell inner membrane</keyword>
<sequence length="190" mass="21105">MNKPNNKLSSGFSAGITPLHRIAAWPQQRWPWLLLALISSGLVIAALFMQHVQGLNPCVQCIYQRSAMIAVALFAWLGFFAPTNAFARVIAYAGWISSAWAGLAAANHHLWLQREANPLFNSCAAFPNFPSWAPLHEWFPSVFAVTGICGDDGWRLFGLNMPEWMQIIFAVLLAVAIAVLAVRILYLRKI</sequence>
<evidence type="ECO:0000256" key="12">
    <source>
        <dbReference type="ARBA" id="ARBA00023186"/>
    </source>
</evidence>
<dbReference type="RefSeq" id="WP_126767926.1">
    <property type="nucleotide sequence ID" value="NZ_PIPJ01000008.1"/>
</dbReference>
<evidence type="ECO:0000256" key="14">
    <source>
        <dbReference type="HAMAP-Rule" id="MF_00286"/>
    </source>
</evidence>
<feature type="topological domain" description="Cytoplasmic" evidence="14">
    <location>
        <begin position="1"/>
        <end position="31"/>
    </location>
</feature>
<dbReference type="Pfam" id="PF02600">
    <property type="entry name" value="DsbB"/>
    <property type="match status" value="1"/>
</dbReference>
<comment type="similarity">
    <text evidence="2 14">Belongs to the DsbB family.</text>
</comment>
<evidence type="ECO:0000256" key="4">
    <source>
        <dbReference type="ARBA" id="ARBA00022475"/>
    </source>
</evidence>
<gene>
    <name evidence="14" type="primary">dsbB</name>
    <name evidence="16" type="ORF">CWE08_10080</name>
</gene>
<dbReference type="HAMAP" id="MF_00286">
    <property type="entry name" value="DsbB"/>
    <property type="match status" value="1"/>
</dbReference>
<dbReference type="GO" id="GO:0006457">
    <property type="term" value="P:protein folding"/>
    <property type="evidence" value="ECO:0007669"/>
    <property type="project" value="InterPro"/>
</dbReference>
<keyword evidence="12 14" id="KW-0143">Chaperone</keyword>
<dbReference type="GO" id="GO:0009055">
    <property type="term" value="F:electron transfer activity"/>
    <property type="evidence" value="ECO:0007669"/>
    <property type="project" value="UniProtKB-UniRule"/>
</dbReference>
<keyword evidence="6 14" id="KW-0812">Transmembrane</keyword>
<evidence type="ECO:0000256" key="10">
    <source>
        <dbReference type="ARBA" id="ARBA00023136"/>
    </source>
</evidence>
<evidence type="ECO:0000256" key="15">
    <source>
        <dbReference type="SAM" id="Phobius"/>
    </source>
</evidence>
<comment type="subcellular location">
    <subcellularLocation>
        <location evidence="1">Cell inner membrane</location>
        <topology evidence="1">Multi-pass membrane protein</topology>
    </subcellularLocation>
    <subcellularLocation>
        <location evidence="14">Cell membrane</location>
        <topology evidence="14">Multi-pass membrane protein</topology>
    </subcellularLocation>
</comment>
<dbReference type="OrthoDB" id="3711263at2"/>
<feature type="transmembrane region" description="Helical" evidence="15">
    <location>
        <begin position="89"/>
        <end position="111"/>
    </location>
</feature>
<feature type="disulfide bond" description="Redox-active" evidence="14">
    <location>
        <begin position="58"/>
        <end position="61"/>
    </location>
</feature>
<dbReference type="GO" id="GO:0005886">
    <property type="term" value="C:plasma membrane"/>
    <property type="evidence" value="ECO:0007669"/>
    <property type="project" value="UniProtKB-SubCell"/>
</dbReference>
<feature type="disulfide bond" description="Redox-active" evidence="14">
    <location>
        <begin position="123"/>
        <end position="149"/>
    </location>
</feature>
<proteinExistence type="inferred from homology"/>
<comment type="caution">
    <text evidence="16">The sequence shown here is derived from an EMBL/GenBank/DDBJ whole genome shotgun (WGS) entry which is preliminary data.</text>
</comment>
<evidence type="ECO:0000256" key="1">
    <source>
        <dbReference type="ARBA" id="ARBA00004429"/>
    </source>
</evidence>
<dbReference type="EMBL" id="PIPJ01000008">
    <property type="protein sequence ID" value="RUO19314.1"/>
    <property type="molecule type" value="Genomic_DNA"/>
</dbReference>
<evidence type="ECO:0000256" key="3">
    <source>
        <dbReference type="ARBA" id="ARBA00022448"/>
    </source>
</evidence>
<keyword evidence="8 14" id="KW-1133">Transmembrane helix</keyword>
<feature type="transmembrane region" description="Helical" evidence="15">
    <location>
        <begin position="30"/>
        <end position="50"/>
    </location>
</feature>
<dbReference type="InterPro" id="IPR023380">
    <property type="entry name" value="DsbB-like_sf"/>
</dbReference>
<keyword evidence="13 14" id="KW-0676">Redox-active center</keyword>
<feature type="transmembrane region" description="Helical" evidence="15">
    <location>
        <begin position="164"/>
        <end position="186"/>
    </location>
</feature>
<evidence type="ECO:0000256" key="8">
    <source>
        <dbReference type="ARBA" id="ARBA00022989"/>
    </source>
</evidence>
<name>A0A432VSJ3_9GAMM</name>
<evidence type="ECO:0000256" key="13">
    <source>
        <dbReference type="ARBA" id="ARBA00023284"/>
    </source>
</evidence>
<dbReference type="PANTHER" id="PTHR36570:SF2">
    <property type="entry name" value="DISULFIDE BOND FORMATION PROTEIN B"/>
    <property type="match status" value="1"/>
</dbReference>
<evidence type="ECO:0000313" key="17">
    <source>
        <dbReference type="Proteomes" id="UP000288395"/>
    </source>
</evidence>
<feature type="transmembrane region" description="Helical" evidence="15">
    <location>
        <begin position="62"/>
        <end position="82"/>
    </location>
</feature>
<accession>A0A432VSJ3</accession>
<evidence type="ECO:0000256" key="11">
    <source>
        <dbReference type="ARBA" id="ARBA00023157"/>
    </source>
</evidence>
<protein>
    <recommendedName>
        <fullName evidence="14">Disulfide bond formation protein B</fullName>
    </recommendedName>
    <alternativeName>
        <fullName evidence="14">Disulfide oxidoreductase</fullName>
    </alternativeName>
</protein>
<dbReference type="AlphaFoldDB" id="A0A432VSJ3"/>